<protein>
    <recommendedName>
        <fullName evidence="2">UPF0301 protein SI859A1_02791</fullName>
    </recommendedName>
</protein>
<accession>Q1YGN6</accession>
<comment type="similarity">
    <text evidence="1 2">Belongs to the UPF0301 (AlgH) family.</text>
</comment>
<gene>
    <name evidence="3" type="ORF">SI859A1_02791</name>
</gene>
<dbReference type="GO" id="GO:0005829">
    <property type="term" value="C:cytosol"/>
    <property type="evidence" value="ECO:0007669"/>
    <property type="project" value="TreeGrafter"/>
</dbReference>
<dbReference type="EMBL" id="AAPJ01000005">
    <property type="protein sequence ID" value="EAS49190.1"/>
    <property type="molecule type" value="Genomic_DNA"/>
</dbReference>
<dbReference type="Pfam" id="PF02622">
    <property type="entry name" value="DUF179"/>
    <property type="match status" value="1"/>
</dbReference>
<keyword evidence="4" id="KW-1185">Reference proteome</keyword>
<dbReference type="SUPFAM" id="SSF143456">
    <property type="entry name" value="VC0467-like"/>
    <property type="match status" value="1"/>
</dbReference>
<evidence type="ECO:0000256" key="1">
    <source>
        <dbReference type="ARBA" id="ARBA00009600"/>
    </source>
</evidence>
<dbReference type="OrthoDB" id="9807486at2"/>
<evidence type="ECO:0000313" key="3">
    <source>
        <dbReference type="EMBL" id="EAS49190.1"/>
    </source>
</evidence>
<dbReference type="Proteomes" id="UP000000321">
    <property type="component" value="Unassembled WGS sequence"/>
</dbReference>
<dbReference type="HOGENOM" id="CLU_057596_1_0_5"/>
<reference evidence="3 4" key="1">
    <citation type="journal article" date="2008" name="Appl. Environ. Microbiol.">
        <title>Genomic insights into Mn(II) oxidation by the marine alphaproteobacterium Aurantimonas sp. strain SI85-9A1.</title>
        <authorList>
            <person name="Dick G.J."/>
            <person name="Podell S."/>
            <person name="Johnson H.A."/>
            <person name="Rivera-Espinoza Y."/>
            <person name="Bernier-Latmani R."/>
            <person name="McCarthy J.K."/>
            <person name="Torpey J.W."/>
            <person name="Clement B.G."/>
            <person name="Gaasterland T."/>
            <person name="Tebo B.M."/>
        </authorList>
    </citation>
    <scope>NUCLEOTIDE SEQUENCE [LARGE SCALE GENOMIC DNA]</scope>
    <source>
        <strain evidence="3 4">SI85-9A1</strain>
    </source>
</reference>
<sequence length="202" mass="21344">MDLETEIGRNSTDSSLEGHFLIAMPGMGDERFARAVIYVCAHSPSGAMGFIINKPQPVGFGELLTQLGIVASERDIRLPKSGQEICVCMGGPVEKGRGFVLHSDDYDSESTVAVDDNISLTPTIDILKAISKGVGPTTAIMALGYAGWSPGQLESEIAANGWLTCKADLDIVFDVELDSKYGRALGLLGIEPAFLASEAGHA</sequence>
<dbReference type="PANTHER" id="PTHR30327:SF1">
    <property type="entry name" value="UPF0301 PROTEIN YQGE"/>
    <property type="match status" value="1"/>
</dbReference>
<proteinExistence type="inferred from homology"/>
<organism evidence="3 4">
    <name type="scientific">Aurantimonas manganoxydans (strain ATCC BAA-1229 / DSM 21871 / SI85-9A1)</name>
    <dbReference type="NCBI Taxonomy" id="287752"/>
    <lineage>
        <taxon>Bacteria</taxon>
        <taxon>Pseudomonadati</taxon>
        <taxon>Pseudomonadota</taxon>
        <taxon>Alphaproteobacteria</taxon>
        <taxon>Hyphomicrobiales</taxon>
        <taxon>Aurantimonadaceae</taxon>
        <taxon>Aurantimonas</taxon>
    </lineage>
</organism>
<evidence type="ECO:0000256" key="2">
    <source>
        <dbReference type="HAMAP-Rule" id="MF_00758"/>
    </source>
</evidence>
<dbReference type="HAMAP" id="MF_00758">
    <property type="entry name" value="UPF0301"/>
    <property type="match status" value="1"/>
</dbReference>
<dbReference type="NCBIfam" id="NF001268">
    <property type="entry name" value="PRK00228.1-4"/>
    <property type="match status" value="1"/>
</dbReference>
<dbReference type="BioCyc" id="AURANTIMONAS:SI859A1_02791-MONOMER"/>
<name>Q1YGN6_AURMS</name>
<evidence type="ECO:0000313" key="4">
    <source>
        <dbReference type="Proteomes" id="UP000000321"/>
    </source>
</evidence>
<dbReference type="InterPro" id="IPR003774">
    <property type="entry name" value="AlgH-like"/>
</dbReference>
<dbReference type="Gene3D" id="3.40.1740.10">
    <property type="entry name" value="VC0467-like"/>
    <property type="match status" value="1"/>
</dbReference>
<dbReference type="NCBIfam" id="NF001266">
    <property type="entry name" value="PRK00228.1-1"/>
    <property type="match status" value="1"/>
</dbReference>
<dbReference type="PANTHER" id="PTHR30327">
    <property type="entry name" value="UNCHARACTERIZED PROTEIN YQGE"/>
    <property type="match status" value="1"/>
</dbReference>
<comment type="caution">
    <text evidence="3">The sequence shown here is derived from an EMBL/GenBank/DDBJ whole genome shotgun (WGS) entry which is preliminary data.</text>
</comment>
<dbReference type="RefSeq" id="WP_009210609.1">
    <property type="nucleotide sequence ID" value="NZ_BBWP01000008.1"/>
</dbReference>
<dbReference type="AlphaFoldDB" id="Q1YGN6"/>